<keyword evidence="3 4" id="KW-0418">Kinase</keyword>
<organism evidence="6 8">
    <name type="scientific">Rozella allomycis (strain CSF55)</name>
    <dbReference type="NCBI Taxonomy" id="988480"/>
    <lineage>
        <taxon>Eukaryota</taxon>
        <taxon>Fungi</taxon>
        <taxon>Fungi incertae sedis</taxon>
        <taxon>Cryptomycota</taxon>
        <taxon>Cryptomycota incertae sedis</taxon>
        <taxon>Rozella</taxon>
    </lineage>
</organism>
<dbReference type="GO" id="GO:0005524">
    <property type="term" value="F:ATP binding"/>
    <property type="evidence" value="ECO:0007669"/>
    <property type="project" value="InterPro"/>
</dbReference>
<dbReference type="NCBIfam" id="NF011100">
    <property type="entry name" value="PRK14527.1"/>
    <property type="match status" value="1"/>
</dbReference>
<evidence type="ECO:0000313" key="7">
    <source>
        <dbReference type="EMBL" id="RKP18762.1"/>
    </source>
</evidence>
<evidence type="ECO:0000256" key="2">
    <source>
        <dbReference type="ARBA" id="ARBA00022741"/>
    </source>
</evidence>
<dbReference type="HAMAP" id="MF_00235">
    <property type="entry name" value="Adenylate_kinase_Adk"/>
    <property type="match status" value="2"/>
</dbReference>
<dbReference type="CDD" id="cd22976">
    <property type="entry name" value="DD_EFCAB10"/>
    <property type="match status" value="1"/>
</dbReference>
<dbReference type="GO" id="GO:0004017">
    <property type="term" value="F:AMP kinase activity"/>
    <property type="evidence" value="ECO:0007669"/>
    <property type="project" value="UniProtKB-EC"/>
</dbReference>
<evidence type="ECO:0000256" key="1">
    <source>
        <dbReference type="ARBA" id="ARBA00022679"/>
    </source>
</evidence>
<reference evidence="7" key="3">
    <citation type="submission" date="2018-08" db="EMBL/GenBank/DDBJ databases">
        <title>Leveraging single-cell genomics to expand the Fungal Tree of Life.</title>
        <authorList>
            <consortium name="DOE Joint Genome Institute"/>
            <person name="Ahrendt S.R."/>
            <person name="Quandt C.A."/>
            <person name="Ciobanu D."/>
            <person name="Clum A."/>
            <person name="Salamov A."/>
            <person name="Andreopoulos B."/>
            <person name="Cheng J.-F."/>
            <person name="Woyke T."/>
            <person name="Pelin A."/>
            <person name="Henrissat B."/>
            <person name="Reynolds N."/>
            <person name="Benny G.L."/>
            <person name="Smith M.E."/>
            <person name="James T.Y."/>
            <person name="Grigoriev I.V."/>
        </authorList>
    </citation>
    <scope>NUCLEOTIDE SEQUENCE</scope>
    <source>
        <strain evidence="7">CSF55</strain>
    </source>
</reference>
<dbReference type="InterPro" id="IPR000850">
    <property type="entry name" value="Adenylat/UMP-CMP_kin"/>
</dbReference>
<dbReference type="HOGENOM" id="CLU_034712_1_0_1"/>
<keyword evidence="1 4" id="KW-0808">Transferase</keyword>
<dbReference type="Proteomes" id="UP000030755">
    <property type="component" value="Unassembled WGS sequence"/>
</dbReference>
<dbReference type="InterPro" id="IPR027417">
    <property type="entry name" value="P-loop_NTPase"/>
</dbReference>
<protein>
    <submittedName>
        <fullName evidence="7">ADK-domain-containing protein</fullName>
    </submittedName>
    <submittedName>
        <fullName evidence="6">Adenylate kinase domain-containing protein</fullName>
        <ecNumber evidence="6">2.7.4.3</ecNumber>
    </submittedName>
</protein>
<comment type="similarity">
    <text evidence="4">Belongs to the adenylate kinase family.</text>
</comment>
<evidence type="ECO:0000256" key="4">
    <source>
        <dbReference type="RuleBase" id="RU003330"/>
    </source>
</evidence>
<feature type="region of interest" description="Disordered" evidence="5">
    <location>
        <begin position="141"/>
        <end position="191"/>
    </location>
</feature>
<evidence type="ECO:0000313" key="6">
    <source>
        <dbReference type="EMBL" id="EPZ30970.1"/>
    </source>
</evidence>
<name>A0A075AQI3_ROZAC</name>
<evidence type="ECO:0000313" key="9">
    <source>
        <dbReference type="Proteomes" id="UP000281549"/>
    </source>
</evidence>
<dbReference type="OrthoDB" id="442176at2759"/>
<sequence>MHPQVHLNDHGQFEYHTAQTYFEQHQISTLFEALSSALALLQPADPYVFIQDCVELLKQKRASNPRALIEWDMFIQHYKHEGKTGANVPMLHGKNIDGKILETKNATKQHLPPVKITKDSEDAHAIGGLGGNLPALPHSLPMKFSSHTLPPLQGSVSRKNSTTSHNEKNGNAATAKSDKKTSGPGTGKGTQCAKIVQDSHFHHLSAGDLLRAEVAKGTELGAKLDKMMKDGLIEITLGLLKDAMLAAPESVPGFLIDGFPREIDQAVQFEQNIAPCDKVLFYDCSEKVMLERLIKRGETSGRSDDNEETIKKRFATFLAKSLPVINHFEPTGKLVKISAERGVDEVYEDSKKVFQEMSEPKIAKFEHDDAKIIFVLGGPGSGKGTQCEKISNEFGYAHLSTGDLLREQVAQKTSIGLLADSIMKQGKMVPTNLTLQLLSNAMKKSSSHKMLIDGFPRKIEQAELFAKYIRQCDLVLYYECEPSVLVERLLKRGQSSGRADDNEETIKMRIKTFNDVTFPLVKYFEDQGKLKRINATSATIDEIYEITKSYLI</sequence>
<dbReference type="Pfam" id="PF00406">
    <property type="entry name" value="ADK"/>
    <property type="match status" value="2"/>
</dbReference>
<dbReference type="PRINTS" id="PR00094">
    <property type="entry name" value="ADENYLTKNASE"/>
</dbReference>
<proteinExistence type="inferred from homology"/>
<dbReference type="PROSITE" id="PS00113">
    <property type="entry name" value="ADENYLATE_KINASE"/>
    <property type="match status" value="2"/>
</dbReference>
<dbReference type="PANTHER" id="PTHR23359">
    <property type="entry name" value="NUCLEOTIDE KINASE"/>
    <property type="match status" value="1"/>
</dbReference>
<dbReference type="InterPro" id="IPR049760">
    <property type="entry name" value="DD_EFCAB10"/>
</dbReference>
<accession>A0A075AQI3</accession>
<evidence type="ECO:0000256" key="3">
    <source>
        <dbReference type="ARBA" id="ARBA00022777"/>
    </source>
</evidence>
<feature type="compositionally biased region" description="Polar residues" evidence="5">
    <location>
        <begin position="154"/>
        <end position="174"/>
    </location>
</feature>
<dbReference type="EMBL" id="KE561326">
    <property type="protein sequence ID" value="EPZ30970.1"/>
    <property type="molecule type" value="Genomic_DNA"/>
</dbReference>
<dbReference type="CDD" id="cd01428">
    <property type="entry name" value="ADK"/>
    <property type="match status" value="2"/>
</dbReference>
<reference evidence="6 8" key="1">
    <citation type="journal article" date="2013" name="Curr. Biol.">
        <title>Shared signatures of parasitism and phylogenomics unite Cryptomycota and microsporidia.</title>
        <authorList>
            <person name="James T.Y."/>
            <person name="Pelin A."/>
            <person name="Bonen L."/>
            <person name="Ahrendt S."/>
            <person name="Sain D."/>
            <person name="Corradi N."/>
            <person name="Stajich J.E."/>
        </authorList>
    </citation>
    <scope>NUCLEOTIDE SEQUENCE [LARGE SCALE GENOMIC DNA]</scope>
    <source>
        <strain evidence="6">CSF55</strain>
        <strain evidence="6">CSF55</strain>
    </source>
</reference>
<dbReference type="InterPro" id="IPR033690">
    <property type="entry name" value="Adenylat_kinase_CS"/>
</dbReference>
<dbReference type="AlphaFoldDB" id="A0A075AQI3"/>
<gene>
    <name evidence="6" type="ORF">O9G_004939</name>
    <name evidence="7" type="ORF">ROZALSC1DRAFT_29581</name>
</gene>
<dbReference type="SUPFAM" id="SSF52540">
    <property type="entry name" value="P-loop containing nucleoside triphosphate hydrolases"/>
    <property type="match status" value="2"/>
</dbReference>
<evidence type="ECO:0000313" key="8">
    <source>
        <dbReference type="Proteomes" id="UP000030755"/>
    </source>
</evidence>
<dbReference type="EC" id="2.7.4.3" evidence="6"/>
<reference evidence="9" key="2">
    <citation type="journal article" date="2018" name="Nat. Microbiol.">
        <title>Leveraging single-cell genomics to expand the fungal tree of life.</title>
        <authorList>
            <person name="Ahrendt S.R."/>
            <person name="Quandt C.A."/>
            <person name="Ciobanu D."/>
            <person name="Clum A."/>
            <person name="Salamov A."/>
            <person name="Andreopoulos B."/>
            <person name="Cheng J.F."/>
            <person name="Woyke T."/>
            <person name="Pelin A."/>
            <person name="Henrissat B."/>
            <person name="Reynolds N.K."/>
            <person name="Benny G.L."/>
            <person name="Smith M.E."/>
            <person name="James T.Y."/>
            <person name="Grigoriev I.V."/>
        </authorList>
    </citation>
    <scope>NUCLEOTIDE SEQUENCE [LARGE SCALE GENOMIC DNA]</scope>
    <source>
        <strain evidence="9">CSF55</strain>
    </source>
</reference>
<dbReference type="Gene3D" id="3.40.50.300">
    <property type="entry name" value="P-loop containing nucleotide triphosphate hydrolases"/>
    <property type="match status" value="2"/>
</dbReference>
<keyword evidence="8" id="KW-1185">Reference proteome</keyword>
<keyword evidence="2" id="KW-0547">Nucleotide-binding</keyword>
<evidence type="ECO:0000256" key="5">
    <source>
        <dbReference type="SAM" id="MobiDB-lite"/>
    </source>
</evidence>
<dbReference type="STRING" id="988480.A0A075AQI3"/>
<dbReference type="EMBL" id="ML005374">
    <property type="protein sequence ID" value="RKP18762.1"/>
    <property type="molecule type" value="Genomic_DNA"/>
</dbReference>
<dbReference type="Proteomes" id="UP000281549">
    <property type="component" value="Unassembled WGS sequence"/>
</dbReference>